<dbReference type="PANTHER" id="PTHR11567">
    <property type="entry name" value="ACID PHOSPHATASE-RELATED"/>
    <property type="match status" value="1"/>
</dbReference>
<dbReference type="SUPFAM" id="SSF53254">
    <property type="entry name" value="Phosphoglycerate mutase-like"/>
    <property type="match status" value="1"/>
</dbReference>
<dbReference type="InterPro" id="IPR050645">
    <property type="entry name" value="Histidine_acid_phosphatase"/>
</dbReference>
<evidence type="ECO:0000256" key="4">
    <source>
        <dbReference type="ARBA" id="ARBA00022729"/>
    </source>
</evidence>
<protein>
    <recommendedName>
        <fullName evidence="3">acid phosphatase</fullName>
        <ecNumber evidence="3">3.1.3.2</ecNumber>
    </recommendedName>
</protein>
<comment type="similarity">
    <text evidence="2">Belongs to the histidine acid phosphatase family.</text>
</comment>
<evidence type="ECO:0000256" key="3">
    <source>
        <dbReference type="ARBA" id="ARBA00012646"/>
    </source>
</evidence>
<comment type="caution">
    <text evidence="9">The sequence shown here is derived from an EMBL/GenBank/DDBJ whole genome shotgun (WGS) entry which is preliminary data.</text>
</comment>
<feature type="chain" id="PRO_5044022951" description="acid phosphatase" evidence="8">
    <location>
        <begin position="20"/>
        <end position="276"/>
    </location>
</feature>
<dbReference type="PROSITE" id="PS00616">
    <property type="entry name" value="HIS_ACID_PHOSPHAT_1"/>
    <property type="match status" value="1"/>
</dbReference>
<comment type="catalytic activity">
    <reaction evidence="1">
        <text>a phosphate monoester + H2O = an alcohol + phosphate</text>
        <dbReference type="Rhea" id="RHEA:15017"/>
        <dbReference type="ChEBI" id="CHEBI:15377"/>
        <dbReference type="ChEBI" id="CHEBI:30879"/>
        <dbReference type="ChEBI" id="CHEBI:43474"/>
        <dbReference type="ChEBI" id="CHEBI:67140"/>
        <dbReference type="EC" id="3.1.3.2"/>
    </reaction>
</comment>
<proteinExistence type="inferred from homology"/>
<evidence type="ECO:0000256" key="5">
    <source>
        <dbReference type="ARBA" id="ARBA00022801"/>
    </source>
</evidence>
<dbReference type="GO" id="GO:0003993">
    <property type="term" value="F:acid phosphatase activity"/>
    <property type="evidence" value="ECO:0007669"/>
    <property type="project" value="UniProtKB-EC"/>
</dbReference>
<dbReference type="EMBL" id="BTSY01000002">
    <property type="protein sequence ID" value="GMT15589.1"/>
    <property type="molecule type" value="Genomic_DNA"/>
</dbReference>
<dbReference type="AlphaFoldDB" id="A0AAV5V7Z1"/>
<feature type="signal peptide" evidence="8">
    <location>
        <begin position="1"/>
        <end position="19"/>
    </location>
</feature>
<evidence type="ECO:0000256" key="1">
    <source>
        <dbReference type="ARBA" id="ARBA00000032"/>
    </source>
</evidence>
<evidence type="ECO:0000256" key="6">
    <source>
        <dbReference type="ARBA" id="ARBA00023157"/>
    </source>
</evidence>
<dbReference type="Gene3D" id="3.40.50.1240">
    <property type="entry name" value="Phosphoglycerate mutase-like"/>
    <property type="match status" value="1"/>
</dbReference>
<dbReference type="Proteomes" id="UP001432322">
    <property type="component" value="Unassembled WGS sequence"/>
</dbReference>
<keyword evidence="6" id="KW-1015">Disulfide bond</keyword>
<gene>
    <name evidence="9" type="ORF">PFISCL1PPCAC_6886</name>
</gene>
<keyword evidence="5" id="KW-0378">Hydrolase</keyword>
<sequence>VIKMRLPALLLLIFTGAAAFHIPSHEEKVAAWNKLTVFNCATQDFNEGVIDGYKLIFVNPIWRHGDRGPTEKYAGDVLDEDDWDFGGGGYGELSPIGMEQHFHLGEMMFERYAEGGKFLSERYRAKEIYARSTDRNRTLISAMSNFAGMYSRATAVNGTDYPAFSSWPVSFVPVSIHTEDQHHDHVGDPDADCARQDDLWYKLAHEHPEYINYNNKPRTQQTLDYLINATGSDKNGINFDNVYLIRGGMLAESIHFPDNFSTWYPWYSADVKQRVE</sequence>
<evidence type="ECO:0000256" key="8">
    <source>
        <dbReference type="SAM" id="SignalP"/>
    </source>
</evidence>
<evidence type="ECO:0000313" key="9">
    <source>
        <dbReference type="EMBL" id="GMT15589.1"/>
    </source>
</evidence>
<reference evidence="9" key="1">
    <citation type="submission" date="2023-10" db="EMBL/GenBank/DDBJ databases">
        <title>Genome assembly of Pristionchus species.</title>
        <authorList>
            <person name="Yoshida K."/>
            <person name="Sommer R.J."/>
        </authorList>
    </citation>
    <scope>NUCLEOTIDE SEQUENCE</scope>
    <source>
        <strain evidence="9">RS5133</strain>
    </source>
</reference>
<dbReference type="EC" id="3.1.3.2" evidence="3"/>
<feature type="non-terminal residue" evidence="9">
    <location>
        <position position="1"/>
    </location>
</feature>
<feature type="non-terminal residue" evidence="9">
    <location>
        <position position="276"/>
    </location>
</feature>
<evidence type="ECO:0000256" key="7">
    <source>
        <dbReference type="ARBA" id="ARBA00023180"/>
    </source>
</evidence>
<keyword evidence="10" id="KW-1185">Reference proteome</keyword>
<dbReference type="InterPro" id="IPR033379">
    <property type="entry name" value="Acid_Pase_AS"/>
</dbReference>
<evidence type="ECO:0000313" key="10">
    <source>
        <dbReference type="Proteomes" id="UP001432322"/>
    </source>
</evidence>
<keyword evidence="4 8" id="KW-0732">Signal</keyword>
<dbReference type="InterPro" id="IPR000560">
    <property type="entry name" value="His_Pase_clade-2"/>
</dbReference>
<keyword evidence="7" id="KW-0325">Glycoprotein</keyword>
<organism evidence="9 10">
    <name type="scientific">Pristionchus fissidentatus</name>
    <dbReference type="NCBI Taxonomy" id="1538716"/>
    <lineage>
        <taxon>Eukaryota</taxon>
        <taxon>Metazoa</taxon>
        <taxon>Ecdysozoa</taxon>
        <taxon>Nematoda</taxon>
        <taxon>Chromadorea</taxon>
        <taxon>Rhabditida</taxon>
        <taxon>Rhabditina</taxon>
        <taxon>Diplogasteromorpha</taxon>
        <taxon>Diplogasteroidea</taxon>
        <taxon>Neodiplogasteridae</taxon>
        <taxon>Pristionchus</taxon>
    </lineage>
</organism>
<dbReference type="PANTHER" id="PTHR11567:SF211">
    <property type="entry name" value="PROSTATIC ACID PHOSPHATASE"/>
    <property type="match status" value="1"/>
</dbReference>
<evidence type="ECO:0000256" key="2">
    <source>
        <dbReference type="ARBA" id="ARBA00005375"/>
    </source>
</evidence>
<name>A0AAV5V7Z1_9BILA</name>
<dbReference type="InterPro" id="IPR029033">
    <property type="entry name" value="His_PPase_superfam"/>
</dbReference>
<accession>A0AAV5V7Z1</accession>
<dbReference type="Pfam" id="PF00328">
    <property type="entry name" value="His_Phos_2"/>
    <property type="match status" value="1"/>
</dbReference>
<dbReference type="CDD" id="cd07061">
    <property type="entry name" value="HP_HAP_like"/>
    <property type="match status" value="1"/>
</dbReference>